<evidence type="ECO:0008006" key="7">
    <source>
        <dbReference type="Google" id="ProtNLM"/>
    </source>
</evidence>
<accession>A0ABR2RTF4</accession>
<feature type="region of interest" description="Disordered" evidence="4">
    <location>
        <begin position="131"/>
        <end position="154"/>
    </location>
</feature>
<sequence>MLVGKPIFSRARLSLSRNQFSKPSSLTDTWGYLVGLRAKLHSVILFIVGGDKIACGALPCIFSSIFSSSLRFCLLCVPFWNWVFSEMVMDPRLKGFPDFQLRNHQAVSVFQNPRFNNSYRDHSFNGFQSHQADPAASNASAPVSTLSHEEDSSEDCDFSDSILRYINHILMEEDMEDRSCMLQESLDLQAAEKSFYDVLGKKYPPSPEHNNSDVAYDNVWMQNLGDFTTNPAQSVNVSSISQSSYSSSMASFDGMLGSPNSTLWVPDLNSEIQSIWQFQKGVEEASKFIPANVDLFCNSEAYDVVKEENSPVGSKGRKISQRDDVETEEERGTKQAAVSEETTVRSEILDMVLLCSSIRQPSPYTDLRESLRNGTGKKDKQNGGKGRGKKHKGKKEVVDLRTMLIHCAQAVAADERSGGAANELLKQIRKHSSPFGDGNQRLAHYLADALEARLAGTGSQIYKSLVSKRTSAFDIMKAYLLYVAACPFRKVSHFICNKSINVASRKSMKLHIIDFGILYGFQWPTLIERLSLRPEGPPKLRITGIDFPQPGFRPAERVEETGRRLAAYAEEFKVPFRYKAIAKKWENVRVKELDIDEDEFVVVNCLYRAKNLLDETVAVHSPRSMVLNLIQKINPNLFLHGIMNGAYNAPFFVTRFREALFHFSSMFDMLDMIVPHEDWERMVIEREILGREALNVIACESWERVERPETIKQWHARNLRAGFLQQPFEPDIVKEAFDRVRTLYHKDFVIDEDNRWLVQGWKGRIIYALSAWKPAQGYRI</sequence>
<evidence type="ECO:0000256" key="1">
    <source>
        <dbReference type="ARBA" id="ARBA00023015"/>
    </source>
</evidence>
<feature type="compositionally biased region" description="Polar residues" evidence="4">
    <location>
        <begin position="131"/>
        <end position="146"/>
    </location>
</feature>
<comment type="similarity">
    <text evidence="3">Belongs to the GRAS family.</text>
</comment>
<dbReference type="EMBL" id="JBBPBN010000020">
    <property type="protein sequence ID" value="KAK9016257.1"/>
    <property type="molecule type" value="Genomic_DNA"/>
</dbReference>
<gene>
    <name evidence="5" type="ORF">V6N11_078760</name>
</gene>
<feature type="region of interest" description="Disordered" evidence="4">
    <location>
        <begin position="364"/>
        <end position="393"/>
    </location>
</feature>
<evidence type="ECO:0000256" key="3">
    <source>
        <dbReference type="PROSITE-ProRule" id="PRU01191"/>
    </source>
</evidence>
<feature type="region of interest" description="VHIID" evidence="3">
    <location>
        <begin position="479"/>
        <end position="544"/>
    </location>
</feature>
<dbReference type="InterPro" id="IPR005202">
    <property type="entry name" value="TF_GRAS"/>
</dbReference>
<name>A0ABR2RTF4_9ROSI</name>
<organism evidence="5 6">
    <name type="scientific">Hibiscus sabdariffa</name>
    <name type="common">roselle</name>
    <dbReference type="NCBI Taxonomy" id="183260"/>
    <lineage>
        <taxon>Eukaryota</taxon>
        <taxon>Viridiplantae</taxon>
        <taxon>Streptophyta</taxon>
        <taxon>Embryophyta</taxon>
        <taxon>Tracheophyta</taxon>
        <taxon>Spermatophyta</taxon>
        <taxon>Magnoliopsida</taxon>
        <taxon>eudicotyledons</taxon>
        <taxon>Gunneridae</taxon>
        <taxon>Pentapetalae</taxon>
        <taxon>rosids</taxon>
        <taxon>malvids</taxon>
        <taxon>Malvales</taxon>
        <taxon>Malvaceae</taxon>
        <taxon>Malvoideae</taxon>
        <taxon>Hibiscus</taxon>
    </lineage>
</organism>
<protein>
    <recommendedName>
        <fullName evidence="7">Scarecrow-like protein 9</fullName>
    </recommendedName>
</protein>
<comment type="caution">
    <text evidence="3">Lacks conserved residue(s) required for the propagation of feature annotation.</text>
</comment>
<comment type="caution">
    <text evidence="5">The sequence shown here is derived from an EMBL/GenBank/DDBJ whole genome shotgun (WGS) entry which is preliminary data.</text>
</comment>
<dbReference type="PROSITE" id="PS50985">
    <property type="entry name" value="GRAS"/>
    <property type="match status" value="1"/>
</dbReference>
<feature type="region of interest" description="SAW" evidence="3">
    <location>
        <begin position="698"/>
        <end position="773"/>
    </location>
</feature>
<feature type="short sequence motif" description="VHIID" evidence="3">
    <location>
        <begin position="510"/>
        <end position="514"/>
    </location>
</feature>
<dbReference type="PANTHER" id="PTHR31636">
    <property type="entry name" value="OSJNBA0084A10.13 PROTEIN-RELATED"/>
    <property type="match status" value="1"/>
</dbReference>
<keyword evidence="1" id="KW-0805">Transcription regulation</keyword>
<evidence type="ECO:0000313" key="5">
    <source>
        <dbReference type="EMBL" id="KAK9016257.1"/>
    </source>
</evidence>
<proteinExistence type="inferred from homology"/>
<evidence type="ECO:0000256" key="4">
    <source>
        <dbReference type="SAM" id="MobiDB-lite"/>
    </source>
</evidence>
<evidence type="ECO:0000256" key="2">
    <source>
        <dbReference type="ARBA" id="ARBA00023163"/>
    </source>
</evidence>
<keyword evidence="2" id="KW-0804">Transcription</keyword>
<feature type="region of interest" description="Leucine repeat II (LRII)" evidence="3">
    <location>
        <begin position="560"/>
        <end position="592"/>
    </location>
</feature>
<feature type="region of interest" description="Disordered" evidence="4">
    <location>
        <begin position="307"/>
        <end position="339"/>
    </location>
</feature>
<keyword evidence="6" id="KW-1185">Reference proteome</keyword>
<reference evidence="5 6" key="1">
    <citation type="journal article" date="2024" name="G3 (Bethesda)">
        <title>Genome assembly of Hibiscus sabdariffa L. provides insights into metabolisms of medicinal natural products.</title>
        <authorList>
            <person name="Kim T."/>
        </authorList>
    </citation>
    <scope>NUCLEOTIDE SEQUENCE [LARGE SCALE GENOMIC DNA]</scope>
    <source>
        <strain evidence="5">TK-2024</strain>
        <tissue evidence="5">Old leaves</tissue>
    </source>
</reference>
<evidence type="ECO:0000313" key="6">
    <source>
        <dbReference type="Proteomes" id="UP001396334"/>
    </source>
</evidence>
<dbReference type="Proteomes" id="UP001396334">
    <property type="component" value="Unassembled WGS sequence"/>
</dbReference>
<dbReference type="Pfam" id="PF03514">
    <property type="entry name" value="GRAS"/>
    <property type="match status" value="1"/>
</dbReference>
<feature type="compositionally biased region" description="Basic and acidic residues" evidence="4">
    <location>
        <begin position="366"/>
        <end position="382"/>
    </location>
</feature>